<dbReference type="Pfam" id="PF01614">
    <property type="entry name" value="IclR_C"/>
    <property type="match status" value="1"/>
</dbReference>
<evidence type="ECO:0000259" key="5">
    <source>
        <dbReference type="PROSITE" id="PS51077"/>
    </source>
</evidence>
<gene>
    <name evidence="7" type="ORF">FHP25_30800</name>
</gene>
<dbReference type="PROSITE" id="PS51078">
    <property type="entry name" value="ICLR_ED"/>
    <property type="match status" value="1"/>
</dbReference>
<dbReference type="PANTHER" id="PTHR30136:SF33">
    <property type="entry name" value="TRANSCRIPTIONAL REGULATORY PROTEIN"/>
    <property type="match status" value="1"/>
</dbReference>
<dbReference type="Proteomes" id="UP000321638">
    <property type="component" value="Unassembled WGS sequence"/>
</dbReference>
<dbReference type="GO" id="GO:0003677">
    <property type="term" value="F:DNA binding"/>
    <property type="evidence" value="ECO:0007669"/>
    <property type="project" value="UniProtKB-KW"/>
</dbReference>
<feature type="compositionally biased region" description="Basic residues" evidence="4">
    <location>
        <begin position="1"/>
        <end position="15"/>
    </location>
</feature>
<dbReference type="InterPro" id="IPR050707">
    <property type="entry name" value="HTH_MetabolicPath_Reg"/>
</dbReference>
<dbReference type="InterPro" id="IPR036390">
    <property type="entry name" value="WH_DNA-bd_sf"/>
</dbReference>
<evidence type="ECO:0000256" key="3">
    <source>
        <dbReference type="ARBA" id="ARBA00023163"/>
    </source>
</evidence>
<dbReference type="SMART" id="SM00346">
    <property type="entry name" value="HTH_ICLR"/>
    <property type="match status" value="1"/>
</dbReference>
<dbReference type="PROSITE" id="PS51077">
    <property type="entry name" value="HTH_ICLR"/>
    <property type="match status" value="1"/>
</dbReference>
<dbReference type="SUPFAM" id="SSF55781">
    <property type="entry name" value="GAF domain-like"/>
    <property type="match status" value="1"/>
</dbReference>
<keyword evidence="3" id="KW-0804">Transcription</keyword>
<feature type="region of interest" description="Disordered" evidence="4">
    <location>
        <begin position="288"/>
        <end position="309"/>
    </location>
</feature>
<comment type="caution">
    <text evidence="7">The sequence shown here is derived from an EMBL/GenBank/DDBJ whole genome shotgun (WGS) entry which is preliminary data.</text>
</comment>
<dbReference type="Gene3D" id="3.30.450.40">
    <property type="match status" value="1"/>
</dbReference>
<dbReference type="EMBL" id="VDUZ01000046">
    <property type="protein sequence ID" value="TXL71222.1"/>
    <property type="molecule type" value="Genomic_DNA"/>
</dbReference>
<evidence type="ECO:0000256" key="2">
    <source>
        <dbReference type="ARBA" id="ARBA00023125"/>
    </source>
</evidence>
<dbReference type="InterPro" id="IPR014757">
    <property type="entry name" value="Tscrpt_reg_IclR_C"/>
</dbReference>
<dbReference type="Gene3D" id="1.10.10.10">
    <property type="entry name" value="Winged helix-like DNA-binding domain superfamily/Winged helix DNA-binding domain"/>
    <property type="match status" value="1"/>
</dbReference>
<evidence type="ECO:0000256" key="1">
    <source>
        <dbReference type="ARBA" id="ARBA00023015"/>
    </source>
</evidence>
<feature type="region of interest" description="Disordered" evidence="4">
    <location>
        <begin position="1"/>
        <end position="33"/>
    </location>
</feature>
<organism evidence="7 8">
    <name type="scientific">Vineibacter terrae</name>
    <dbReference type="NCBI Taxonomy" id="2586908"/>
    <lineage>
        <taxon>Bacteria</taxon>
        <taxon>Pseudomonadati</taxon>
        <taxon>Pseudomonadota</taxon>
        <taxon>Alphaproteobacteria</taxon>
        <taxon>Hyphomicrobiales</taxon>
        <taxon>Vineibacter</taxon>
    </lineage>
</organism>
<evidence type="ECO:0000313" key="7">
    <source>
        <dbReference type="EMBL" id="TXL71222.1"/>
    </source>
</evidence>
<dbReference type="OrthoDB" id="9807558at2"/>
<dbReference type="InterPro" id="IPR029016">
    <property type="entry name" value="GAF-like_dom_sf"/>
</dbReference>
<dbReference type="GO" id="GO:0045892">
    <property type="term" value="P:negative regulation of DNA-templated transcription"/>
    <property type="evidence" value="ECO:0007669"/>
    <property type="project" value="TreeGrafter"/>
</dbReference>
<dbReference type="AlphaFoldDB" id="A0A5C8PCY9"/>
<feature type="domain" description="HTH iclR-type" evidence="5">
    <location>
        <begin position="36"/>
        <end position="98"/>
    </location>
</feature>
<dbReference type="Pfam" id="PF09339">
    <property type="entry name" value="HTH_IclR"/>
    <property type="match status" value="1"/>
</dbReference>
<name>A0A5C8PCY9_9HYPH</name>
<keyword evidence="2" id="KW-0238">DNA-binding</keyword>
<sequence length="309" mass="33318">MDPRGRRALARRQLRRQGDDGAGGSRSAPVERTEFNRSAARGLDILTAFTVGDQFLGNAEIAHRTGIPKPTVSRITATLTELGYLNYDDRIGKYEIGPRVLALSYSLLSKLQVHTHARPFMEELARESNCVVGLSILDGLNVVFIESALGDHPHARRASVGFRVPIAFTAMGWSCIAAMNLAERAETLRKIEAAYPKQAAEILRNIQQAIADVWKHGYCISLGALSPGSNAVGVPYLHPDGRHILAFNMTAPDSVLTRRAIETKWGPRLVRLVQRLSTTVAGRPLADADSGAAAATGGRAPAAQHAASD</sequence>
<keyword evidence="8" id="KW-1185">Reference proteome</keyword>
<dbReference type="GO" id="GO:0003700">
    <property type="term" value="F:DNA-binding transcription factor activity"/>
    <property type="evidence" value="ECO:0007669"/>
    <property type="project" value="TreeGrafter"/>
</dbReference>
<protein>
    <submittedName>
        <fullName evidence="7">IclR family transcriptional regulator</fullName>
    </submittedName>
</protein>
<accession>A0A5C8PCY9</accession>
<evidence type="ECO:0000259" key="6">
    <source>
        <dbReference type="PROSITE" id="PS51078"/>
    </source>
</evidence>
<dbReference type="SUPFAM" id="SSF46785">
    <property type="entry name" value="Winged helix' DNA-binding domain"/>
    <property type="match status" value="1"/>
</dbReference>
<feature type="domain" description="IclR-ED" evidence="6">
    <location>
        <begin position="99"/>
        <end position="282"/>
    </location>
</feature>
<evidence type="ECO:0000256" key="4">
    <source>
        <dbReference type="SAM" id="MobiDB-lite"/>
    </source>
</evidence>
<evidence type="ECO:0000313" key="8">
    <source>
        <dbReference type="Proteomes" id="UP000321638"/>
    </source>
</evidence>
<dbReference type="PANTHER" id="PTHR30136">
    <property type="entry name" value="HELIX-TURN-HELIX TRANSCRIPTIONAL REGULATOR, ICLR FAMILY"/>
    <property type="match status" value="1"/>
</dbReference>
<dbReference type="InterPro" id="IPR036388">
    <property type="entry name" value="WH-like_DNA-bd_sf"/>
</dbReference>
<proteinExistence type="predicted"/>
<keyword evidence="1" id="KW-0805">Transcription regulation</keyword>
<reference evidence="7 8" key="1">
    <citation type="submission" date="2019-06" db="EMBL/GenBank/DDBJ databases">
        <title>New taxonomy in bacterial strain CC-CFT640, isolated from vineyard.</title>
        <authorList>
            <person name="Lin S.-Y."/>
            <person name="Tsai C.-F."/>
            <person name="Young C.-C."/>
        </authorList>
    </citation>
    <scope>NUCLEOTIDE SEQUENCE [LARGE SCALE GENOMIC DNA]</scope>
    <source>
        <strain evidence="7 8">CC-CFT640</strain>
    </source>
</reference>
<dbReference type="InterPro" id="IPR005471">
    <property type="entry name" value="Tscrpt_reg_IclR_N"/>
</dbReference>